<organism evidence="1 2">
    <name type="scientific">Caerostris darwini</name>
    <dbReference type="NCBI Taxonomy" id="1538125"/>
    <lineage>
        <taxon>Eukaryota</taxon>
        <taxon>Metazoa</taxon>
        <taxon>Ecdysozoa</taxon>
        <taxon>Arthropoda</taxon>
        <taxon>Chelicerata</taxon>
        <taxon>Arachnida</taxon>
        <taxon>Araneae</taxon>
        <taxon>Araneomorphae</taxon>
        <taxon>Entelegynae</taxon>
        <taxon>Araneoidea</taxon>
        <taxon>Araneidae</taxon>
        <taxon>Caerostris</taxon>
    </lineage>
</organism>
<reference evidence="1 2" key="1">
    <citation type="submission" date="2021-06" db="EMBL/GenBank/DDBJ databases">
        <title>Caerostris darwini draft genome.</title>
        <authorList>
            <person name="Kono N."/>
            <person name="Arakawa K."/>
        </authorList>
    </citation>
    <scope>NUCLEOTIDE SEQUENCE [LARGE SCALE GENOMIC DNA]</scope>
</reference>
<dbReference type="EMBL" id="BPLQ01012119">
    <property type="protein sequence ID" value="GIY62733.1"/>
    <property type="molecule type" value="Genomic_DNA"/>
</dbReference>
<keyword evidence="2" id="KW-1185">Reference proteome</keyword>
<name>A0AAV4UYN8_9ARAC</name>
<evidence type="ECO:0000313" key="2">
    <source>
        <dbReference type="Proteomes" id="UP001054837"/>
    </source>
</evidence>
<sequence>MKYLVLKEQGRHLQPPSAWIRVIRSLLAVPSRHPSQPPRYWNCAICAHNTAFVRRPLLNEQGRHLQPPSAWIRVIRSLLAVPSRHPSQPPRYWNCAICAHNTAFVGRPLLNGESVLFEKINNKNLGFPQHGNC</sequence>
<evidence type="ECO:0000313" key="1">
    <source>
        <dbReference type="EMBL" id="GIY62733.1"/>
    </source>
</evidence>
<protein>
    <submittedName>
        <fullName evidence="1">Uncharacterized protein</fullName>
    </submittedName>
</protein>
<dbReference type="AlphaFoldDB" id="A0AAV4UYN8"/>
<accession>A0AAV4UYN8</accession>
<comment type="caution">
    <text evidence="1">The sequence shown here is derived from an EMBL/GenBank/DDBJ whole genome shotgun (WGS) entry which is preliminary data.</text>
</comment>
<proteinExistence type="predicted"/>
<gene>
    <name evidence="1" type="ORF">CDAR_482891</name>
</gene>
<dbReference type="Proteomes" id="UP001054837">
    <property type="component" value="Unassembled WGS sequence"/>
</dbReference>